<gene>
    <name evidence="2" type="ORF">ACFO8Q_06570</name>
</gene>
<keyword evidence="3" id="KW-1185">Reference proteome</keyword>
<evidence type="ECO:0000256" key="1">
    <source>
        <dbReference type="SAM" id="Phobius"/>
    </source>
</evidence>
<name>A0ABV9PY94_9BACL</name>
<accession>A0ABV9PY94</accession>
<feature type="transmembrane region" description="Helical" evidence="1">
    <location>
        <begin position="82"/>
        <end position="104"/>
    </location>
</feature>
<evidence type="ECO:0000313" key="3">
    <source>
        <dbReference type="Proteomes" id="UP001596002"/>
    </source>
</evidence>
<organism evidence="2 3">
    <name type="scientific">Effusibacillus consociatus</name>
    <dbReference type="NCBI Taxonomy" id="1117041"/>
    <lineage>
        <taxon>Bacteria</taxon>
        <taxon>Bacillati</taxon>
        <taxon>Bacillota</taxon>
        <taxon>Bacilli</taxon>
        <taxon>Bacillales</taxon>
        <taxon>Alicyclobacillaceae</taxon>
        <taxon>Effusibacillus</taxon>
    </lineage>
</organism>
<reference evidence="3" key="1">
    <citation type="journal article" date="2019" name="Int. J. Syst. Evol. Microbiol.">
        <title>The Global Catalogue of Microorganisms (GCM) 10K type strain sequencing project: providing services to taxonomists for standard genome sequencing and annotation.</title>
        <authorList>
            <consortium name="The Broad Institute Genomics Platform"/>
            <consortium name="The Broad Institute Genome Sequencing Center for Infectious Disease"/>
            <person name="Wu L."/>
            <person name="Ma J."/>
        </authorList>
    </citation>
    <scope>NUCLEOTIDE SEQUENCE [LARGE SCALE GENOMIC DNA]</scope>
    <source>
        <strain evidence="3">WYCCWR 12678</strain>
    </source>
</reference>
<dbReference type="NCBIfam" id="TIGR03082">
    <property type="entry name" value="Gneg_AbrB_dup"/>
    <property type="match status" value="1"/>
</dbReference>
<protein>
    <submittedName>
        <fullName evidence="2">AbrB family transcriptional regulator</fullName>
    </submittedName>
</protein>
<dbReference type="RefSeq" id="WP_380024917.1">
    <property type="nucleotide sequence ID" value="NZ_JBHSHC010000044.1"/>
</dbReference>
<keyword evidence="1" id="KW-0472">Membrane</keyword>
<sequence>MDITKILLTLVIGTAGGLVGYKLKIPAGAMIGSLGAVALFNLFYGSLGKMPDGVMIAVQIVLGSALGLSFTKGMLTDLKTAWLPALIIAGTYLLAGVLVGLFVAKVTGWDLMTSMFSAVPGGLADVVAASQSIDGVKTVNVMVIHSVRLAMVLLSIPILVKVFGK</sequence>
<feature type="transmembrane region" description="Helical" evidence="1">
    <location>
        <begin position="30"/>
        <end position="47"/>
    </location>
</feature>
<feature type="transmembrane region" description="Helical" evidence="1">
    <location>
        <begin position="53"/>
        <end position="70"/>
    </location>
</feature>
<proteinExistence type="predicted"/>
<dbReference type="Proteomes" id="UP001596002">
    <property type="component" value="Unassembled WGS sequence"/>
</dbReference>
<evidence type="ECO:0000313" key="2">
    <source>
        <dbReference type="EMBL" id="MFC4767029.1"/>
    </source>
</evidence>
<comment type="caution">
    <text evidence="2">The sequence shown here is derived from an EMBL/GenBank/DDBJ whole genome shotgun (WGS) entry which is preliminary data.</text>
</comment>
<dbReference type="PANTHER" id="PTHR38457:SF1">
    <property type="entry name" value="REGULATOR ABRB-RELATED"/>
    <property type="match status" value="1"/>
</dbReference>
<dbReference type="InterPro" id="IPR007820">
    <property type="entry name" value="AbrB_fam"/>
</dbReference>
<keyword evidence="1" id="KW-1133">Transmembrane helix</keyword>
<dbReference type="Pfam" id="PF05145">
    <property type="entry name" value="AbrB"/>
    <property type="match status" value="1"/>
</dbReference>
<dbReference type="EMBL" id="JBHSHC010000044">
    <property type="protein sequence ID" value="MFC4767029.1"/>
    <property type="molecule type" value="Genomic_DNA"/>
</dbReference>
<dbReference type="PANTHER" id="PTHR38457">
    <property type="entry name" value="REGULATOR ABRB-RELATED"/>
    <property type="match status" value="1"/>
</dbReference>
<keyword evidence="1" id="KW-0812">Transmembrane</keyword>
<dbReference type="InterPro" id="IPR017516">
    <property type="entry name" value="AbrB_dup"/>
</dbReference>